<dbReference type="Proteomes" id="UP000472355">
    <property type="component" value="Unassembled WGS sequence"/>
</dbReference>
<organism evidence="2 3">
    <name type="scientific">Clostridium botulinum</name>
    <dbReference type="NCBI Taxonomy" id="1491"/>
    <lineage>
        <taxon>Bacteria</taxon>
        <taxon>Bacillati</taxon>
        <taxon>Bacillota</taxon>
        <taxon>Clostridia</taxon>
        <taxon>Eubacteriales</taxon>
        <taxon>Clostridiaceae</taxon>
        <taxon>Clostridium</taxon>
    </lineage>
</organism>
<gene>
    <name evidence="2" type="ORF">EXM65_18930</name>
</gene>
<dbReference type="EMBL" id="SGKU01000103">
    <property type="protein sequence ID" value="NFA44566.1"/>
    <property type="molecule type" value="Genomic_DNA"/>
</dbReference>
<name>A0A6M0SW43_CLOBO</name>
<accession>A0A6M0SW43</accession>
<reference evidence="2 3" key="1">
    <citation type="submission" date="2019-02" db="EMBL/GenBank/DDBJ databases">
        <title>Genome sequencing of Clostridium botulinum clinical isolates.</title>
        <authorList>
            <person name="Brunt J."/>
            <person name="Van Vliet A.H.M."/>
            <person name="Stringer S.C."/>
            <person name="Grant K.A."/>
            <person name="Carter A.C."/>
            <person name="Peck M.W."/>
        </authorList>
    </citation>
    <scope>NUCLEOTIDE SEQUENCE [LARGE SCALE GENOMIC DNA]</scope>
    <source>
        <strain evidence="2 3">H113700579</strain>
    </source>
</reference>
<protein>
    <submittedName>
        <fullName evidence="2">Uncharacterized protein</fullName>
    </submittedName>
</protein>
<evidence type="ECO:0000313" key="3">
    <source>
        <dbReference type="Proteomes" id="UP000472355"/>
    </source>
</evidence>
<comment type="caution">
    <text evidence="2">The sequence shown here is derived from an EMBL/GenBank/DDBJ whole genome shotgun (WGS) entry which is preliminary data.</text>
</comment>
<evidence type="ECO:0000256" key="1">
    <source>
        <dbReference type="SAM" id="MobiDB-lite"/>
    </source>
</evidence>
<evidence type="ECO:0000313" key="2">
    <source>
        <dbReference type="EMBL" id="NFA44566.1"/>
    </source>
</evidence>
<sequence>MAFSFSGLVSAVVGAVAKVATAVVNKLSPVAKGGGILGGIAGAIVGVAEAVLGVTAEFANACEDGEIDDEEAEELLEDVFKLLVGAFIGMFGSDSVENDWDDDMTSDHICYIFYQPGIESGDGKHSFDEQAEIEKEKYKKKYPGTEVALVPVTNPHDFKEQWHEMDDKSKAIDAVQIILHGSINDDIDDDDYAGAGFMYFEDETHKDDPDTWWYRIATDTTVIPEQQKQGAILISDLDKKKINELYFSSCNSANPDAQNTASAFEDIVDANEITGWDGGTVYSYNDKEREKSEEVAGGEGSYRDDDKYGVLPQNSLAPAYTTGQPTWWRYVSRDSEGWPTRKRQGKVRIK</sequence>
<dbReference type="AlphaFoldDB" id="A0A6M0SW43"/>
<feature type="region of interest" description="Disordered" evidence="1">
    <location>
        <begin position="286"/>
        <end position="308"/>
    </location>
</feature>
<proteinExistence type="predicted"/>